<keyword evidence="5 6" id="KW-0472">Membrane</keyword>
<evidence type="ECO:0000256" key="2">
    <source>
        <dbReference type="ARBA" id="ARBA00022475"/>
    </source>
</evidence>
<evidence type="ECO:0000256" key="5">
    <source>
        <dbReference type="ARBA" id="ARBA00023136"/>
    </source>
</evidence>
<dbReference type="OrthoDB" id="9812094at2"/>
<feature type="transmembrane region" description="Helical" evidence="6">
    <location>
        <begin position="220"/>
        <end position="241"/>
    </location>
</feature>
<evidence type="ECO:0008006" key="9">
    <source>
        <dbReference type="Google" id="ProtNLM"/>
    </source>
</evidence>
<keyword evidence="2" id="KW-1003">Cell membrane</keyword>
<feature type="transmembrane region" description="Helical" evidence="6">
    <location>
        <begin position="308"/>
        <end position="328"/>
    </location>
</feature>
<keyword evidence="4 6" id="KW-1133">Transmembrane helix</keyword>
<name>A0A2N3I8T9_9BACT</name>
<gene>
    <name evidence="7" type="ORF">Rain11_2266</name>
</gene>
<dbReference type="PANTHER" id="PTHR39087">
    <property type="entry name" value="UPF0104 MEMBRANE PROTEIN MJ1595"/>
    <property type="match status" value="1"/>
</dbReference>
<evidence type="ECO:0000256" key="3">
    <source>
        <dbReference type="ARBA" id="ARBA00022692"/>
    </source>
</evidence>
<evidence type="ECO:0000256" key="1">
    <source>
        <dbReference type="ARBA" id="ARBA00004651"/>
    </source>
</evidence>
<sequence length="341" mass="37817">MKKIISYVLPLGIGIALFYFLIVPNLDWSELKKSFTEANPLWLLLSAIFALISHWARGVRSCMLLAPLGYKVRAYPAFLAVMVGYLTNLALPRAGEVARCGVLQKMEGVPAQITFGTVVTERIIDVFILLGLVLLVLALEFGRISQIFAESWEGLFRNISVEKLYGIALVGSGLLILGIIAIYVLRKKIRVFLQSRLGGFLKGVWQGIMSFRNVQNKPLFVFYTLLIWAMYYLMSYVLFFIRPETASLNPLQALAILVMGGIGMALPVQGGIGAYNLLVGKTLESYRIAPNPQQNIILSSTIGTFMHIVQTLVVLVFGGLAFVLVWFVSKKKTESEKQQAG</sequence>
<proteinExistence type="predicted"/>
<dbReference type="InterPro" id="IPR022791">
    <property type="entry name" value="L-PG_synthase/AglD"/>
</dbReference>
<evidence type="ECO:0000256" key="6">
    <source>
        <dbReference type="SAM" id="Phobius"/>
    </source>
</evidence>
<dbReference type="Pfam" id="PF03706">
    <property type="entry name" value="LPG_synthase_TM"/>
    <property type="match status" value="1"/>
</dbReference>
<feature type="transmembrane region" description="Helical" evidence="6">
    <location>
        <begin position="253"/>
        <end position="275"/>
    </location>
</feature>
<feature type="transmembrane region" description="Helical" evidence="6">
    <location>
        <begin position="164"/>
        <end position="185"/>
    </location>
</feature>
<dbReference type="AlphaFoldDB" id="A0A2N3I8T9"/>
<feature type="transmembrane region" description="Helical" evidence="6">
    <location>
        <begin position="7"/>
        <end position="26"/>
    </location>
</feature>
<dbReference type="PANTHER" id="PTHR39087:SF2">
    <property type="entry name" value="UPF0104 MEMBRANE PROTEIN MJ1595"/>
    <property type="match status" value="1"/>
</dbReference>
<dbReference type="NCBIfam" id="TIGR00374">
    <property type="entry name" value="flippase-like domain"/>
    <property type="match status" value="1"/>
</dbReference>
<organism evidence="7 8">
    <name type="scientific">Raineya orbicola</name>
    <dbReference type="NCBI Taxonomy" id="2016530"/>
    <lineage>
        <taxon>Bacteria</taxon>
        <taxon>Pseudomonadati</taxon>
        <taxon>Bacteroidota</taxon>
        <taxon>Cytophagia</taxon>
        <taxon>Cytophagales</taxon>
        <taxon>Raineyaceae</taxon>
        <taxon>Raineya</taxon>
    </lineage>
</organism>
<accession>A0A2N3I8T9</accession>
<dbReference type="Proteomes" id="UP000233387">
    <property type="component" value="Unassembled WGS sequence"/>
</dbReference>
<dbReference type="GO" id="GO:0005886">
    <property type="term" value="C:plasma membrane"/>
    <property type="evidence" value="ECO:0007669"/>
    <property type="project" value="UniProtKB-SubCell"/>
</dbReference>
<evidence type="ECO:0000313" key="7">
    <source>
        <dbReference type="EMBL" id="PKQ66737.1"/>
    </source>
</evidence>
<evidence type="ECO:0000313" key="8">
    <source>
        <dbReference type="Proteomes" id="UP000233387"/>
    </source>
</evidence>
<reference evidence="7 8" key="1">
    <citation type="submission" date="2017-06" db="EMBL/GenBank/DDBJ databases">
        <title>Raineya orbicola gen. nov., sp. nov. a slightly thermophilic bacterium of the phylum Bacteroidetes and the description of Raineyaceae fam. nov.</title>
        <authorList>
            <person name="Albuquerque L."/>
            <person name="Polonia A.R.M."/>
            <person name="Barroso C."/>
            <person name="Froufe H.J.C."/>
            <person name="Lage O."/>
            <person name="Lobo-Da-Cunha A."/>
            <person name="Egas C."/>
            <person name="Da Costa M.S."/>
        </authorList>
    </citation>
    <scope>NUCLEOTIDE SEQUENCE [LARGE SCALE GENOMIC DNA]</scope>
    <source>
        <strain evidence="7 8">SPSPC-11</strain>
    </source>
</reference>
<feature type="transmembrane region" description="Helical" evidence="6">
    <location>
        <begin position="38"/>
        <end position="56"/>
    </location>
</feature>
<protein>
    <recommendedName>
        <fullName evidence="9">Flippase-like domain-containing protein</fullName>
    </recommendedName>
</protein>
<comment type="caution">
    <text evidence="7">The sequence shown here is derived from an EMBL/GenBank/DDBJ whole genome shotgun (WGS) entry which is preliminary data.</text>
</comment>
<keyword evidence="3 6" id="KW-0812">Transmembrane</keyword>
<evidence type="ECO:0000256" key="4">
    <source>
        <dbReference type="ARBA" id="ARBA00022989"/>
    </source>
</evidence>
<feature type="transmembrane region" description="Helical" evidence="6">
    <location>
        <begin position="123"/>
        <end position="144"/>
    </location>
</feature>
<keyword evidence="8" id="KW-1185">Reference proteome</keyword>
<dbReference type="RefSeq" id="WP_101359529.1">
    <property type="nucleotide sequence ID" value="NZ_NKXO01000042.1"/>
</dbReference>
<dbReference type="EMBL" id="NKXO01000042">
    <property type="protein sequence ID" value="PKQ66737.1"/>
    <property type="molecule type" value="Genomic_DNA"/>
</dbReference>
<comment type="subcellular location">
    <subcellularLocation>
        <location evidence="1">Cell membrane</location>
        <topology evidence="1">Multi-pass membrane protein</topology>
    </subcellularLocation>
</comment>